<evidence type="ECO:0000313" key="3">
    <source>
        <dbReference type="Proteomes" id="UP000314294"/>
    </source>
</evidence>
<evidence type="ECO:0000256" key="1">
    <source>
        <dbReference type="SAM" id="MobiDB-lite"/>
    </source>
</evidence>
<dbReference type="EMBL" id="SRLO01000778">
    <property type="protein sequence ID" value="TNN46705.1"/>
    <property type="molecule type" value="Genomic_DNA"/>
</dbReference>
<feature type="region of interest" description="Disordered" evidence="1">
    <location>
        <begin position="1"/>
        <end position="41"/>
    </location>
</feature>
<keyword evidence="3" id="KW-1185">Reference proteome</keyword>
<accession>A0A4Z2G0R0</accession>
<evidence type="ECO:0000313" key="2">
    <source>
        <dbReference type="EMBL" id="TNN46705.1"/>
    </source>
</evidence>
<comment type="caution">
    <text evidence="2">The sequence shown here is derived from an EMBL/GenBank/DDBJ whole genome shotgun (WGS) entry which is preliminary data.</text>
</comment>
<dbReference type="Proteomes" id="UP000314294">
    <property type="component" value="Unassembled WGS sequence"/>
</dbReference>
<sequence>MTMMMKMQQQDWHASVVWRRRGKRKRETAFEGSAAAKDTRVKTRLRCRGGKPQRGQEYYFLFHERGSPSVVSESDSSEQKVFRKQSPRDQRGRARAPARPEEGFTTSSPVNPSNSSKGEAAEPETS</sequence>
<reference evidence="2 3" key="1">
    <citation type="submission" date="2019-03" db="EMBL/GenBank/DDBJ databases">
        <title>First draft genome of Liparis tanakae, snailfish: a comprehensive survey of snailfish specific genes.</title>
        <authorList>
            <person name="Kim W."/>
            <person name="Song I."/>
            <person name="Jeong J.-H."/>
            <person name="Kim D."/>
            <person name="Kim S."/>
            <person name="Ryu S."/>
            <person name="Song J.Y."/>
            <person name="Lee S.K."/>
        </authorList>
    </citation>
    <scope>NUCLEOTIDE SEQUENCE [LARGE SCALE GENOMIC DNA]</scope>
    <source>
        <tissue evidence="2">Muscle</tissue>
    </source>
</reference>
<gene>
    <name evidence="2" type="ORF">EYF80_043113</name>
</gene>
<dbReference type="AlphaFoldDB" id="A0A4Z2G0R0"/>
<organism evidence="2 3">
    <name type="scientific">Liparis tanakae</name>
    <name type="common">Tanaka's snailfish</name>
    <dbReference type="NCBI Taxonomy" id="230148"/>
    <lineage>
        <taxon>Eukaryota</taxon>
        <taxon>Metazoa</taxon>
        <taxon>Chordata</taxon>
        <taxon>Craniata</taxon>
        <taxon>Vertebrata</taxon>
        <taxon>Euteleostomi</taxon>
        <taxon>Actinopterygii</taxon>
        <taxon>Neopterygii</taxon>
        <taxon>Teleostei</taxon>
        <taxon>Neoteleostei</taxon>
        <taxon>Acanthomorphata</taxon>
        <taxon>Eupercaria</taxon>
        <taxon>Perciformes</taxon>
        <taxon>Cottioidei</taxon>
        <taxon>Cottales</taxon>
        <taxon>Liparidae</taxon>
        <taxon>Liparis</taxon>
    </lineage>
</organism>
<feature type="region of interest" description="Disordered" evidence="1">
    <location>
        <begin position="67"/>
        <end position="126"/>
    </location>
</feature>
<feature type="compositionally biased region" description="Basic and acidic residues" evidence="1">
    <location>
        <begin position="77"/>
        <end position="102"/>
    </location>
</feature>
<protein>
    <submittedName>
        <fullName evidence="2">Uncharacterized protein</fullName>
    </submittedName>
</protein>
<feature type="compositionally biased region" description="Low complexity" evidence="1">
    <location>
        <begin position="103"/>
        <end position="116"/>
    </location>
</feature>
<proteinExistence type="predicted"/>
<name>A0A4Z2G0R0_9TELE</name>